<feature type="compositionally biased region" description="Low complexity" evidence="1">
    <location>
        <begin position="7"/>
        <end position="21"/>
    </location>
</feature>
<name>A0A1S3DPQ3_DIACI</name>
<feature type="compositionally biased region" description="Polar residues" evidence="1">
    <location>
        <begin position="23"/>
        <end position="64"/>
    </location>
</feature>
<feature type="compositionally biased region" description="Polar residues" evidence="1">
    <location>
        <begin position="78"/>
        <end position="115"/>
    </location>
</feature>
<keyword evidence="2" id="KW-1185">Reference proteome</keyword>
<gene>
    <name evidence="3" type="primary">LOC103522312</name>
</gene>
<organism evidence="2 3">
    <name type="scientific">Diaphorina citri</name>
    <name type="common">Asian citrus psyllid</name>
    <dbReference type="NCBI Taxonomy" id="121845"/>
    <lineage>
        <taxon>Eukaryota</taxon>
        <taxon>Metazoa</taxon>
        <taxon>Ecdysozoa</taxon>
        <taxon>Arthropoda</taxon>
        <taxon>Hexapoda</taxon>
        <taxon>Insecta</taxon>
        <taxon>Pterygota</taxon>
        <taxon>Neoptera</taxon>
        <taxon>Paraneoptera</taxon>
        <taxon>Hemiptera</taxon>
        <taxon>Sternorrhyncha</taxon>
        <taxon>Psylloidea</taxon>
        <taxon>Psyllidae</taxon>
        <taxon>Diaphorininae</taxon>
        <taxon>Diaphorina</taxon>
    </lineage>
</organism>
<evidence type="ECO:0000313" key="3">
    <source>
        <dbReference type="RefSeq" id="XP_008485638.1"/>
    </source>
</evidence>
<feature type="region of interest" description="Disordered" evidence="1">
    <location>
        <begin position="1"/>
        <end position="116"/>
    </location>
</feature>
<accession>A0A1S3DPQ3</accession>
<sequence length="175" mass="18690">MANRALASTTPTPPAISSIPSFNKPSSPVPSSRSGLNSTPPPRRNSTSNDEPSTNGTHANSNGHGNLYEHLFLASDPPNGSSLPAETSVTSQANNSARSRPVTRTTVNPQPNRPGSRTIAPEVAPSRALRLIRSPIDPGDEARLILRPVGTHPMYLLIESAEYHRELHSNLLNLP</sequence>
<dbReference type="PaxDb" id="121845-A0A1S3DPQ3"/>
<protein>
    <submittedName>
        <fullName evidence="3">Uncharacterized protein LOC103522312</fullName>
    </submittedName>
</protein>
<evidence type="ECO:0000256" key="1">
    <source>
        <dbReference type="SAM" id="MobiDB-lite"/>
    </source>
</evidence>
<evidence type="ECO:0000313" key="2">
    <source>
        <dbReference type="Proteomes" id="UP000079169"/>
    </source>
</evidence>
<dbReference type="KEGG" id="dci:103522312"/>
<dbReference type="AlphaFoldDB" id="A0A1S3DPQ3"/>
<proteinExistence type="predicted"/>
<dbReference type="RefSeq" id="XP_008485638.1">
    <property type="nucleotide sequence ID" value="XM_008487416.2"/>
</dbReference>
<dbReference type="GeneID" id="103522312"/>
<reference evidence="3" key="1">
    <citation type="submission" date="2025-08" db="UniProtKB">
        <authorList>
            <consortium name="RefSeq"/>
        </authorList>
    </citation>
    <scope>IDENTIFICATION</scope>
</reference>
<dbReference type="Proteomes" id="UP000079169">
    <property type="component" value="Unplaced"/>
</dbReference>